<dbReference type="EMBL" id="AP027730">
    <property type="protein sequence ID" value="BDZ44027.1"/>
    <property type="molecule type" value="Genomic_DNA"/>
</dbReference>
<name>A0ABM8G789_9CELL</name>
<keyword evidence="3" id="KW-0233">DNA recombination</keyword>
<protein>
    <submittedName>
        <fullName evidence="6">TniR protein</fullName>
    </submittedName>
</protein>
<dbReference type="Pfam" id="PF13936">
    <property type="entry name" value="HTH_38"/>
    <property type="match status" value="1"/>
</dbReference>
<dbReference type="InterPro" id="IPR006119">
    <property type="entry name" value="Resolv_N"/>
</dbReference>
<evidence type="ECO:0000256" key="4">
    <source>
        <dbReference type="PROSITE-ProRule" id="PRU10137"/>
    </source>
</evidence>
<dbReference type="Pfam" id="PF00239">
    <property type="entry name" value="Resolvase"/>
    <property type="match status" value="1"/>
</dbReference>
<dbReference type="Gene3D" id="3.40.50.1390">
    <property type="entry name" value="Resolvase, N-terminal catalytic domain"/>
    <property type="match status" value="1"/>
</dbReference>
<dbReference type="SUPFAM" id="SSF53041">
    <property type="entry name" value="Resolvase-like"/>
    <property type="match status" value="1"/>
</dbReference>
<evidence type="ECO:0000256" key="3">
    <source>
        <dbReference type="ARBA" id="ARBA00023172"/>
    </source>
</evidence>
<evidence type="ECO:0000259" key="5">
    <source>
        <dbReference type="PROSITE" id="PS51736"/>
    </source>
</evidence>
<keyword evidence="7" id="KW-1185">Reference proteome</keyword>
<reference evidence="7" key="1">
    <citation type="journal article" date="2019" name="Int. J. Syst. Evol. Microbiol.">
        <title>The Global Catalogue of Microorganisms (GCM) 10K type strain sequencing project: providing services to taxonomists for standard genome sequencing and annotation.</title>
        <authorList>
            <consortium name="The Broad Institute Genomics Platform"/>
            <consortium name="The Broad Institute Genome Sequencing Center for Infectious Disease"/>
            <person name="Wu L."/>
            <person name="Ma J."/>
        </authorList>
    </citation>
    <scope>NUCLEOTIDE SEQUENCE [LARGE SCALE GENOMIC DNA]</scope>
    <source>
        <strain evidence="7">NBRC 108565</strain>
    </source>
</reference>
<dbReference type="PROSITE" id="PS51736">
    <property type="entry name" value="RECOMBINASES_3"/>
    <property type="match status" value="1"/>
</dbReference>
<evidence type="ECO:0000256" key="1">
    <source>
        <dbReference type="ARBA" id="ARBA00022908"/>
    </source>
</evidence>
<proteinExistence type="predicted"/>
<dbReference type="PANTHER" id="PTHR30461:SF2">
    <property type="entry name" value="SERINE RECOMBINASE PINE-RELATED"/>
    <property type="match status" value="1"/>
</dbReference>
<evidence type="ECO:0000313" key="6">
    <source>
        <dbReference type="EMBL" id="BDZ44027.1"/>
    </source>
</evidence>
<organism evidence="6 7">
    <name type="scientific">Paraoerskovia sediminicola</name>
    <dbReference type="NCBI Taxonomy" id="1138587"/>
    <lineage>
        <taxon>Bacteria</taxon>
        <taxon>Bacillati</taxon>
        <taxon>Actinomycetota</taxon>
        <taxon>Actinomycetes</taxon>
        <taxon>Micrococcales</taxon>
        <taxon>Cellulomonadaceae</taxon>
        <taxon>Paraoerskovia</taxon>
    </lineage>
</organism>
<dbReference type="InterPro" id="IPR050639">
    <property type="entry name" value="SSR_resolvase"/>
</dbReference>
<dbReference type="Proteomes" id="UP001321475">
    <property type="component" value="Plasmid pNBRC108565a"/>
</dbReference>
<dbReference type="InterPro" id="IPR025246">
    <property type="entry name" value="IS30-like_HTH"/>
</dbReference>
<dbReference type="InterPro" id="IPR006118">
    <property type="entry name" value="Recombinase_CS"/>
</dbReference>
<dbReference type="PANTHER" id="PTHR30461">
    <property type="entry name" value="DNA-INVERTASE FROM LAMBDOID PROPHAGE"/>
    <property type="match status" value="1"/>
</dbReference>
<dbReference type="SMART" id="SM00857">
    <property type="entry name" value="Resolvase"/>
    <property type="match status" value="1"/>
</dbReference>
<feature type="domain" description="Resolvase/invertase-type recombinase catalytic" evidence="5">
    <location>
        <begin position="34"/>
        <end position="169"/>
    </location>
</feature>
<keyword evidence="2" id="KW-0238">DNA-binding</keyword>
<evidence type="ECO:0000256" key="2">
    <source>
        <dbReference type="ARBA" id="ARBA00023125"/>
    </source>
</evidence>
<dbReference type="PROSITE" id="PS00397">
    <property type="entry name" value="RECOMBINASES_1"/>
    <property type="match status" value="1"/>
</dbReference>
<gene>
    <name evidence="6" type="ORF">GCM10025865_33260</name>
</gene>
<dbReference type="PROSITE" id="PS00398">
    <property type="entry name" value="RECOMBINASES_2"/>
    <property type="match status" value="1"/>
</dbReference>
<geneLocation type="plasmid" evidence="6 7">
    <name>pNBRC108565a</name>
</geneLocation>
<dbReference type="CDD" id="cd03768">
    <property type="entry name" value="SR_ResInv"/>
    <property type="match status" value="1"/>
</dbReference>
<accession>A0ABM8G789</accession>
<keyword evidence="6" id="KW-0614">Plasmid</keyword>
<feature type="active site" description="O-(5'-phospho-DNA)-serine intermediate" evidence="4">
    <location>
        <position position="42"/>
    </location>
</feature>
<keyword evidence="1" id="KW-0229">DNA integration</keyword>
<evidence type="ECO:0000313" key="7">
    <source>
        <dbReference type="Proteomes" id="UP001321475"/>
    </source>
</evidence>
<sequence>MYRVRSVCQKPLSEVSACQNFDRTFLTRFKGMAIIWAYARVSTAGQVLDAQLDALRGAGVDERHIEVEKASGLRHDRPVLDQLLARVATGDTVVVTKLDRLGRSVPHLLRVVGELEQRGVTLRSLSEAIDTSSAGGRFMVTMIAALAEMEADLIRERTVAGLAAARSRGRIGGRPLALSSEAVRAGRAAHLQGESVAAIARSLKVSPSTVRRHVIGHGEKRD</sequence>
<dbReference type="InterPro" id="IPR036162">
    <property type="entry name" value="Resolvase-like_N_sf"/>
</dbReference>